<dbReference type="InterPro" id="IPR046373">
    <property type="entry name" value="Acyl-CoA_Oxase/DH_mid-dom_sf"/>
</dbReference>
<dbReference type="Pfam" id="PF00441">
    <property type="entry name" value="Acyl-CoA_dh_1"/>
    <property type="match status" value="1"/>
</dbReference>
<accession>A0ABP8RYH1</accession>
<dbReference type="PANTHER" id="PTHR43292">
    <property type="entry name" value="ACYL-COA DEHYDROGENASE"/>
    <property type="match status" value="1"/>
</dbReference>
<gene>
    <name evidence="10" type="ORF">GCM10023175_53070</name>
</gene>
<dbReference type="Gene3D" id="2.40.110.10">
    <property type="entry name" value="Butyryl-CoA Dehydrogenase, subunit A, domain 2"/>
    <property type="match status" value="1"/>
</dbReference>
<reference evidence="11" key="1">
    <citation type="journal article" date="2019" name="Int. J. Syst. Evol. Microbiol.">
        <title>The Global Catalogue of Microorganisms (GCM) 10K type strain sequencing project: providing services to taxonomists for standard genome sequencing and annotation.</title>
        <authorList>
            <consortium name="The Broad Institute Genomics Platform"/>
            <consortium name="The Broad Institute Genome Sequencing Center for Infectious Disease"/>
            <person name="Wu L."/>
            <person name="Ma J."/>
        </authorList>
    </citation>
    <scope>NUCLEOTIDE SEQUENCE [LARGE SCALE GENOMIC DNA]</scope>
    <source>
        <strain evidence="11">JCM 17906</strain>
    </source>
</reference>
<evidence type="ECO:0000259" key="9">
    <source>
        <dbReference type="Pfam" id="PF02771"/>
    </source>
</evidence>
<comment type="similarity">
    <text evidence="2 6">Belongs to the acyl-CoA dehydrogenase family.</text>
</comment>
<name>A0ABP8RYH1_9PSEU</name>
<dbReference type="Gene3D" id="1.20.140.10">
    <property type="entry name" value="Butyryl-CoA Dehydrogenase, subunit A, domain 3"/>
    <property type="match status" value="1"/>
</dbReference>
<dbReference type="Proteomes" id="UP001501598">
    <property type="component" value="Unassembled WGS sequence"/>
</dbReference>
<evidence type="ECO:0000256" key="4">
    <source>
        <dbReference type="ARBA" id="ARBA00022827"/>
    </source>
</evidence>
<dbReference type="InterPro" id="IPR009100">
    <property type="entry name" value="AcylCoA_DH/oxidase_NM_dom_sf"/>
</dbReference>
<dbReference type="InterPro" id="IPR052161">
    <property type="entry name" value="Mycobact_Acyl-CoA_DH"/>
</dbReference>
<sequence length="395" mass="43971">MDFEFTPEQVELRAELEGFVDERLPPWWGSGIFGEHQDGFIPATVEFCKEMAERGWLTMSWPSEYGGLDSDLWSQMVLREVMWGRGEPRGPQYMNLNYIGPMIMRFGSEEQKARHLPAMARGEVLWTQGFSEPGAGSDLASLSTRAEDRGDHFVVNGQKIWNSYAAAPADWCLLLVRTNPDAPKHRGISVLLVDMTTTGVTVRPIESMAGYGEINEIFFDDVVVPRENLVGEQDQGWPMIVFGLSFERTGIANHARALATIQRLVEYVRKTEVDGRPLAQDPHVRTAIARLYCDYRAARLTSYRIVSMVENGQDPQAEASIAWVYGTRAAQNAAVAGMEIIGPRAQLGTSEHTAPVSGLIAREWLETIPWSIVVGTVDIQRSIIAQRGLGMPKAS</sequence>
<evidence type="ECO:0000256" key="1">
    <source>
        <dbReference type="ARBA" id="ARBA00001974"/>
    </source>
</evidence>
<keyword evidence="4 6" id="KW-0274">FAD</keyword>
<evidence type="ECO:0000256" key="3">
    <source>
        <dbReference type="ARBA" id="ARBA00022630"/>
    </source>
</evidence>
<evidence type="ECO:0000313" key="11">
    <source>
        <dbReference type="Proteomes" id="UP001501598"/>
    </source>
</evidence>
<dbReference type="InterPro" id="IPR013786">
    <property type="entry name" value="AcylCoA_DH/ox_N"/>
</dbReference>
<proteinExistence type="inferred from homology"/>
<dbReference type="Pfam" id="PF02770">
    <property type="entry name" value="Acyl-CoA_dh_M"/>
    <property type="match status" value="1"/>
</dbReference>
<feature type="domain" description="Acyl-CoA oxidase/dehydrogenase middle" evidence="8">
    <location>
        <begin position="129"/>
        <end position="222"/>
    </location>
</feature>
<dbReference type="Gene3D" id="1.10.540.10">
    <property type="entry name" value="Acyl-CoA dehydrogenase/oxidase, N-terminal domain"/>
    <property type="match status" value="1"/>
</dbReference>
<evidence type="ECO:0000256" key="6">
    <source>
        <dbReference type="RuleBase" id="RU362125"/>
    </source>
</evidence>
<evidence type="ECO:0000256" key="5">
    <source>
        <dbReference type="ARBA" id="ARBA00023002"/>
    </source>
</evidence>
<feature type="domain" description="Acyl-CoA dehydrogenase/oxidase C-terminal" evidence="7">
    <location>
        <begin position="234"/>
        <end position="388"/>
    </location>
</feature>
<evidence type="ECO:0000259" key="7">
    <source>
        <dbReference type="Pfam" id="PF00441"/>
    </source>
</evidence>
<feature type="domain" description="Acyl-CoA dehydrogenase/oxidase N-terminal" evidence="9">
    <location>
        <begin position="6"/>
        <end position="123"/>
    </location>
</feature>
<dbReference type="EMBL" id="BAABGT010000083">
    <property type="protein sequence ID" value="GAA4554655.1"/>
    <property type="molecule type" value="Genomic_DNA"/>
</dbReference>
<organism evidence="10 11">
    <name type="scientific">Pseudonocardia xishanensis</name>
    <dbReference type="NCBI Taxonomy" id="630995"/>
    <lineage>
        <taxon>Bacteria</taxon>
        <taxon>Bacillati</taxon>
        <taxon>Actinomycetota</taxon>
        <taxon>Actinomycetes</taxon>
        <taxon>Pseudonocardiales</taxon>
        <taxon>Pseudonocardiaceae</taxon>
        <taxon>Pseudonocardia</taxon>
    </lineage>
</organism>
<dbReference type="RefSeq" id="WP_345424241.1">
    <property type="nucleotide sequence ID" value="NZ_BAABGT010000083.1"/>
</dbReference>
<dbReference type="InterPro" id="IPR006091">
    <property type="entry name" value="Acyl-CoA_Oxase/DH_mid-dom"/>
</dbReference>
<evidence type="ECO:0000256" key="2">
    <source>
        <dbReference type="ARBA" id="ARBA00009347"/>
    </source>
</evidence>
<dbReference type="InterPro" id="IPR009075">
    <property type="entry name" value="AcylCo_DH/oxidase_C"/>
</dbReference>
<evidence type="ECO:0000259" key="8">
    <source>
        <dbReference type="Pfam" id="PF02770"/>
    </source>
</evidence>
<comment type="caution">
    <text evidence="10">The sequence shown here is derived from an EMBL/GenBank/DDBJ whole genome shotgun (WGS) entry which is preliminary data.</text>
</comment>
<dbReference type="SUPFAM" id="SSF47203">
    <property type="entry name" value="Acyl-CoA dehydrogenase C-terminal domain-like"/>
    <property type="match status" value="1"/>
</dbReference>
<dbReference type="PANTHER" id="PTHR43292:SF3">
    <property type="entry name" value="ACYL-COA DEHYDROGENASE FADE29"/>
    <property type="match status" value="1"/>
</dbReference>
<dbReference type="SUPFAM" id="SSF56645">
    <property type="entry name" value="Acyl-CoA dehydrogenase NM domain-like"/>
    <property type="match status" value="1"/>
</dbReference>
<keyword evidence="3 6" id="KW-0285">Flavoprotein</keyword>
<dbReference type="Pfam" id="PF02771">
    <property type="entry name" value="Acyl-CoA_dh_N"/>
    <property type="match status" value="1"/>
</dbReference>
<protein>
    <submittedName>
        <fullName evidence="10">Acyl-CoA dehydrogenase family protein</fullName>
    </submittedName>
</protein>
<evidence type="ECO:0000313" key="10">
    <source>
        <dbReference type="EMBL" id="GAA4554655.1"/>
    </source>
</evidence>
<dbReference type="InterPro" id="IPR036250">
    <property type="entry name" value="AcylCo_DH-like_C"/>
</dbReference>
<dbReference type="InterPro" id="IPR037069">
    <property type="entry name" value="AcylCoA_DH/ox_N_sf"/>
</dbReference>
<comment type="cofactor">
    <cofactor evidence="1 6">
        <name>FAD</name>
        <dbReference type="ChEBI" id="CHEBI:57692"/>
    </cofactor>
</comment>
<keyword evidence="11" id="KW-1185">Reference proteome</keyword>
<keyword evidence="5 6" id="KW-0560">Oxidoreductase</keyword>